<dbReference type="InterPro" id="IPR001173">
    <property type="entry name" value="Glyco_trans_2-like"/>
</dbReference>
<keyword evidence="1" id="KW-0472">Membrane</keyword>
<dbReference type="PANTHER" id="PTHR43630:SF2">
    <property type="entry name" value="GLYCOSYLTRANSFERASE"/>
    <property type="match status" value="1"/>
</dbReference>
<proteinExistence type="predicted"/>
<organism evidence="3 4">
    <name type="scientific">Candidatus Wolfebacteria bacterium CG10_big_fil_rev_8_21_14_0_10_31_9</name>
    <dbReference type="NCBI Taxonomy" id="1975070"/>
    <lineage>
        <taxon>Bacteria</taxon>
        <taxon>Candidatus Wolfeibacteriota</taxon>
    </lineage>
</organism>
<evidence type="ECO:0000313" key="4">
    <source>
        <dbReference type="Proteomes" id="UP000231602"/>
    </source>
</evidence>
<dbReference type="Proteomes" id="UP000231602">
    <property type="component" value="Unassembled WGS sequence"/>
</dbReference>
<keyword evidence="1" id="KW-0812">Transmembrane</keyword>
<dbReference type="Pfam" id="PF00535">
    <property type="entry name" value="Glycos_transf_2"/>
    <property type="match status" value="1"/>
</dbReference>
<reference evidence="3 4" key="1">
    <citation type="submission" date="2017-09" db="EMBL/GenBank/DDBJ databases">
        <title>Depth-based differentiation of microbial function through sediment-hosted aquifers and enrichment of novel symbionts in the deep terrestrial subsurface.</title>
        <authorList>
            <person name="Probst A.J."/>
            <person name="Ladd B."/>
            <person name="Jarett J.K."/>
            <person name="Geller-Mcgrath D.E."/>
            <person name="Sieber C.M."/>
            <person name="Emerson J.B."/>
            <person name="Anantharaman K."/>
            <person name="Thomas B.C."/>
            <person name="Malmstrom R."/>
            <person name="Stieglmeier M."/>
            <person name="Klingl A."/>
            <person name="Woyke T."/>
            <person name="Ryan C.M."/>
            <person name="Banfield J.F."/>
        </authorList>
    </citation>
    <scope>NUCLEOTIDE SEQUENCE [LARGE SCALE GENOMIC DNA]</scope>
    <source>
        <strain evidence="3">CG10_big_fil_rev_8_21_14_0_10_31_9</strain>
    </source>
</reference>
<gene>
    <name evidence="3" type="ORF">COV23_00780</name>
</gene>
<feature type="domain" description="Glycosyltransferase 2-like" evidence="2">
    <location>
        <begin position="4"/>
        <end position="151"/>
    </location>
</feature>
<dbReference type="PANTHER" id="PTHR43630">
    <property type="entry name" value="POLY-BETA-1,6-N-ACETYL-D-GLUCOSAMINE SYNTHASE"/>
    <property type="match status" value="1"/>
</dbReference>
<dbReference type="CDD" id="cd00761">
    <property type="entry name" value="Glyco_tranf_GTA_type"/>
    <property type="match status" value="1"/>
</dbReference>
<evidence type="ECO:0000259" key="2">
    <source>
        <dbReference type="Pfam" id="PF00535"/>
    </source>
</evidence>
<dbReference type="AlphaFoldDB" id="A0A2H0RCQ3"/>
<keyword evidence="1" id="KW-1133">Transmembrane helix</keyword>
<feature type="transmembrane region" description="Helical" evidence="1">
    <location>
        <begin position="149"/>
        <end position="166"/>
    </location>
</feature>
<sequence length="249" mass="29157">METSIIIRTRNEEKHLEVILKQLFDQTYKDFEIIIVDSGSSDRTLEIAKKFPVKIFEIPYKDFSYPYALNFGLEKSEAKKYIVILSARFVLISNTWLEDGLKNFNEYEKIMGVYGPTRAMPDAGFWDKFFLNYNRGLRMFTKEKNSKNLIFSGGIGVMGFTNAIILKDLYNKRKFNEEYGSGGEDGEWAGFWFEKGYRAVKDKAFTVCHSHYLGLLGWDKQWKHWASLGSPHKFNLKEFSFRKSNIFKL</sequence>
<dbReference type="SUPFAM" id="SSF53448">
    <property type="entry name" value="Nucleotide-diphospho-sugar transferases"/>
    <property type="match status" value="1"/>
</dbReference>
<accession>A0A2H0RCQ3</accession>
<name>A0A2H0RCQ3_9BACT</name>
<comment type="caution">
    <text evidence="3">The sequence shown here is derived from an EMBL/GenBank/DDBJ whole genome shotgun (WGS) entry which is preliminary data.</text>
</comment>
<protein>
    <recommendedName>
        <fullName evidence="2">Glycosyltransferase 2-like domain-containing protein</fullName>
    </recommendedName>
</protein>
<dbReference type="InterPro" id="IPR029044">
    <property type="entry name" value="Nucleotide-diphossugar_trans"/>
</dbReference>
<dbReference type="EMBL" id="PCXV01000013">
    <property type="protein sequence ID" value="PIR44257.1"/>
    <property type="molecule type" value="Genomic_DNA"/>
</dbReference>
<evidence type="ECO:0000313" key="3">
    <source>
        <dbReference type="EMBL" id="PIR44257.1"/>
    </source>
</evidence>
<dbReference type="Gene3D" id="3.90.550.10">
    <property type="entry name" value="Spore Coat Polysaccharide Biosynthesis Protein SpsA, Chain A"/>
    <property type="match status" value="1"/>
</dbReference>
<evidence type="ECO:0000256" key="1">
    <source>
        <dbReference type="SAM" id="Phobius"/>
    </source>
</evidence>